<feature type="binding site" evidence="5">
    <location>
        <begin position="94"/>
        <end position="98"/>
    </location>
    <ligand>
        <name>substrate</name>
    </ligand>
</feature>
<gene>
    <name evidence="5" type="primary">tgt</name>
    <name evidence="7" type="ORF">ENF18_03840</name>
</gene>
<keyword evidence="5" id="KW-0862">Zinc</keyword>
<feature type="domain" description="tRNA-guanine(15) transglycosylase-like" evidence="6">
    <location>
        <begin position="15"/>
        <end position="370"/>
    </location>
</feature>
<evidence type="ECO:0000313" key="7">
    <source>
        <dbReference type="EMBL" id="HDI82906.1"/>
    </source>
</evidence>
<feature type="region of interest" description="RNA binding; important for wobble base 34 recognition" evidence="5">
    <location>
        <begin position="274"/>
        <end position="278"/>
    </location>
</feature>
<comment type="catalytic activity">
    <reaction evidence="4 5">
        <text>7-aminomethyl-7-carbaguanine + guanosine(34) in tRNA = 7-aminomethyl-7-carbaguanosine(34) in tRNA + guanine</text>
        <dbReference type="Rhea" id="RHEA:24104"/>
        <dbReference type="Rhea" id="RHEA-COMP:10341"/>
        <dbReference type="Rhea" id="RHEA-COMP:10342"/>
        <dbReference type="ChEBI" id="CHEBI:16235"/>
        <dbReference type="ChEBI" id="CHEBI:58703"/>
        <dbReference type="ChEBI" id="CHEBI:74269"/>
        <dbReference type="ChEBI" id="CHEBI:82833"/>
        <dbReference type="EC" id="2.4.2.29"/>
    </reaction>
</comment>
<keyword evidence="5" id="KW-0671">Queuosine biosynthesis</keyword>
<dbReference type="GO" id="GO:0046872">
    <property type="term" value="F:metal ion binding"/>
    <property type="evidence" value="ECO:0007669"/>
    <property type="project" value="UniProtKB-KW"/>
</dbReference>
<dbReference type="InterPro" id="IPR004803">
    <property type="entry name" value="TGT"/>
</dbReference>
<reference evidence="7" key="1">
    <citation type="journal article" date="2020" name="mSystems">
        <title>Genome- and Community-Level Interaction Insights into Carbon Utilization and Element Cycling Functions of Hydrothermarchaeota in Hydrothermal Sediment.</title>
        <authorList>
            <person name="Zhou Z."/>
            <person name="Liu Y."/>
            <person name="Xu W."/>
            <person name="Pan J."/>
            <person name="Luo Z.H."/>
            <person name="Li M."/>
        </authorList>
    </citation>
    <scope>NUCLEOTIDE SEQUENCE [LARGE SCALE GENOMIC DNA]</scope>
    <source>
        <strain evidence="7">HyVt-102</strain>
    </source>
</reference>
<dbReference type="InterPro" id="IPR036511">
    <property type="entry name" value="TGT-like_sf"/>
</dbReference>
<dbReference type="NCBIfam" id="TIGR00449">
    <property type="entry name" value="tgt_general"/>
    <property type="match status" value="1"/>
</dbReference>
<evidence type="ECO:0000256" key="1">
    <source>
        <dbReference type="ARBA" id="ARBA00022676"/>
    </source>
</evidence>
<dbReference type="Pfam" id="PF01702">
    <property type="entry name" value="TGT"/>
    <property type="match status" value="1"/>
</dbReference>
<dbReference type="FunFam" id="3.20.20.105:FF:000001">
    <property type="entry name" value="Queuine tRNA-ribosyltransferase"/>
    <property type="match status" value="1"/>
</dbReference>
<organism evidence="7">
    <name type="scientific">candidate division WOR-3 bacterium</name>
    <dbReference type="NCBI Taxonomy" id="2052148"/>
    <lineage>
        <taxon>Bacteria</taxon>
        <taxon>Bacteria division WOR-3</taxon>
    </lineage>
</organism>
<dbReference type="EMBL" id="DQWE01000181">
    <property type="protein sequence ID" value="HDI82906.1"/>
    <property type="molecule type" value="Genomic_DNA"/>
</dbReference>
<dbReference type="GO" id="GO:0005829">
    <property type="term" value="C:cytosol"/>
    <property type="evidence" value="ECO:0007669"/>
    <property type="project" value="TreeGrafter"/>
</dbReference>
<feature type="binding site" evidence="5">
    <location>
        <position position="307"/>
    </location>
    <ligand>
        <name>Zn(2+)</name>
        <dbReference type="ChEBI" id="CHEBI:29105"/>
    </ligand>
</feature>
<evidence type="ECO:0000259" key="6">
    <source>
        <dbReference type="Pfam" id="PF01702"/>
    </source>
</evidence>
<dbReference type="HAMAP" id="MF_00168">
    <property type="entry name" value="Q_tRNA_Tgt"/>
    <property type="match status" value="1"/>
</dbReference>
<keyword evidence="5" id="KW-0479">Metal-binding</keyword>
<evidence type="ECO:0000256" key="3">
    <source>
        <dbReference type="ARBA" id="ARBA00022694"/>
    </source>
</evidence>
<feature type="binding site" evidence="5">
    <location>
        <position position="338"/>
    </location>
    <ligand>
        <name>Zn(2+)</name>
        <dbReference type="ChEBI" id="CHEBI:29105"/>
    </ligand>
</feature>
<keyword evidence="3 5" id="KW-0819">tRNA processing</keyword>
<feature type="binding site" evidence="5">
    <location>
        <position position="312"/>
    </location>
    <ligand>
        <name>Zn(2+)</name>
        <dbReference type="ChEBI" id="CHEBI:29105"/>
    </ligand>
</feature>
<dbReference type="GO" id="GO:0008616">
    <property type="term" value="P:tRNA queuosine(34) biosynthetic process"/>
    <property type="evidence" value="ECO:0007669"/>
    <property type="project" value="UniProtKB-UniRule"/>
</dbReference>
<feature type="binding site" evidence="5">
    <location>
        <position position="309"/>
    </location>
    <ligand>
        <name>Zn(2+)</name>
        <dbReference type="ChEBI" id="CHEBI:29105"/>
    </ligand>
</feature>
<dbReference type="AlphaFoldDB" id="A0A7C0VBU1"/>
<evidence type="ECO:0000256" key="4">
    <source>
        <dbReference type="ARBA" id="ARBA00050112"/>
    </source>
</evidence>
<comment type="similarity">
    <text evidence="5">Belongs to the queuine tRNA-ribosyltransferase family.</text>
</comment>
<comment type="pathway">
    <text evidence="5">tRNA modification; tRNA-queuosine biosynthesis.</text>
</comment>
<feature type="active site" description="Proton acceptor" evidence="5">
    <location>
        <position position="94"/>
    </location>
</feature>
<dbReference type="UniPathway" id="UPA00392"/>
<dbReference type="PANTHER" id="PTHR46499">
    <property type="entry name" value="QUEUINE TRNA-RIBOSYLTRANSFERASE"/>
    <property type="match status" value="1"/>
</dbReference>
<feature type="active site" description="Nucleophile" evidence="5">
    <location>
        <position position="269"/>
    </location>
</feature>
<sequence>MEVSIFHLDHRCPETKARTGRIQTGHGEIKTPAFMPVATLGNVKTMKLSDLEDAGVEVIISNTYHLHLRPGEELIKRMGGLHRFMAWRRPIVTDSGGFQAFSLAKIRKIQDDGILFSSHIDGSSHMFTPESVIDIQVALGSDIMMPLDECTPYPVGEGYAEEAVERTKRWAERAKIHYDKIEKKGLLFGIVQGSTYPHLRKRAVEEIVPLEFHGYAIGGVAVGEPTSLIREISAYTAELLPEDKPRYLMGVGLPEDILFAISSGIDMFDCVIPTRNGRTGTIYTWKGKINIKNSKYREDDKPIDPDCHCYTCRNYSRAYLRHLYTTGELLAGHLGTIHNLYFYMELIREARRHIKYGDFKEWMEGVINSMKGGDDGQGI</sequence>
<proteinExistence type="inferred from homology"/>
<evidence type="ECO:0000256" key="5">
    <source>
        <dbReference type="HAMAP-Rule" id="MF_00168"/>
    </source>
</evidence>
<keyword evidence="2 5" id="KW-0808">Transferase</keyword>
<dbReference type="PANTHER" id="PTHR46499:SF1">
    <property type="entry name" value="QUEUINE TRNA-RIBOSYLTRANSFERASE"/>
    <property type="match status" value="1"/>
</dbReference>
<feature type="binding site" evidence="5">
    <location>
        <position position="192"/>
    </location>
    <ligand>
        <name>substrate</name>
    </ligand>
</feature>
<name>A0A7C0VBU1_UNCW3</name>
<feature type="binding site" evidence="5">
    <location>
        <position position="219"/>
    </location>
    <ligand>
        <name>substrate</name>
    </ligand>
</feature>
<protein>
    <recommendedName>
        <fullName evidence="5">Queuine tRNA-ribosyltransferase</fullName>
        <ecNumber evidence="5">2.4.2.29</ecNumber>
    </recommendedName>
    <alternativeName>
        <fullName evidence="5">Guanine insertion enzyme</fullName>
    </alternativeName>
    <alternativeName>
        <fullName evidence="5">tRNA-guanine transglycosylase</fullName>
    </alternativeName>
</protein>
<comment type="caution">
    <text evidence="7">The sequence shown here is derived from an EMBL/GenBank/DDBJ whole genome shotgun (WGS) entry which is preliminary data.</text>
</comment>
<dbReference type="Proteomes" id="UP000885847">
    <property type="component" value="Unassembled WGS sequence"/>
</dbReference>
<dbReference type="SUPFAM" id="SSF51713">
    <property type="entry name" value="tRNA-guanine transglycosylase"/>
    <property type="match status" value="1"/>
</dbReference>
<feature type="region of interest" description="RNA binding" evidence="5">
    <location>
        <begin position="250"/>
        <end position="256"/>
    </location>
</feature>
<dbReference type="EC" id="2.4.2.29" evidence="5"/>
<dbReference type="InterPro" id="IPR050076">
    <property type="entry name" value="ArchSynthase1/Queuine_TRR"/>
</dbReference>
<comment type="subunit">
    <text evidence="5">Homodimer. Within each dimer, one monomer is responsible for RNA recognition and catalysis, while the other monomer binds to the replacement base PreQ1.</text>
</comment>
<evidence type="ECO:0000256" key="2">
    <source>
        <dbReference type="ARBA" id="ARBA00022679"/>
    </source>
</evidence>
<comment type="cofactor">
    <cofactor evidence="5">
        <name>Zn(2+)</name>
        <dbReference type="ChEBI" id="CHEBI:29105"/>
    </cofactor>
    <text evidence="5">Binds 1 zinc ion per subunit.</text>
</comment>
<accession>A0A7C0VBU1</accession>
<keyword evidence="1 5" id="KW-0328">Glycosyltransferase</keyword>
<dbReference type="NCBIfam" id="TIGR00430">
    <property type="entry name" value="Q_tRNA_tgt"/>
    <property type="match status" value="1"/>
</dbReference>
<feature type="binding site" evidence="5">
    <location>
        <position position="148"/>
    </location>
    <ligand>
        <name>substrate</name>
    </ligand>
</feature>
<dbReference type="GO" id="GO:0008479">
    <property type="term" value="F:tRNA-guanosine(34) queuine transglycosylase activity"/>
    <property type="evidence" value="ECO:0007669"/>
    <property type="project" value="UniProtKB-UniRule"/>
</dbReference>
<dbReference type="InterPro" id="IPR002616">
    <property type="entry name" value="tRNA_ribo_trans-like"/>
</dbReference>
<dbReference type="Gene3D" id="3.20.20.105">
    <property type="entry name" value="Queuine tRNA-ribosyltransferase-like"/>
    <property type="match status" value="1"/>
</dbReference>
<comment type="function">
    <text evidence="5">Catalyzes the base-exchange of a guanine (G) residue with the queuine precursor 7-aminomethyl-7-deazaguanine (PreQ1) at position 34 (anticodon wobble position) in tRNAs with GU(N) anticodons (tRNA-Asp, -Asn, -His and -Tyr). Catalysis occurs through a double-displacement mechanism. The nucleophile active site attacks the C1' of nucleotide 34 to detach the guanine base from the RNA, forming a covalent enzyme-RNA intermediate. The proton acceptor active site deprotonates the incoming PreQ1, allowing a nucleophilic attack on the C1' of the ribose to form the product. After dissociation, two additional enzymatic reactions on the tRNA convert PreQ1 to queuine (Q), resulting in the hypermodified nucleoside queuosine (7-(((4,5-cis-dihydroxy-2-cyclopenten-1-yl)amino)methyl)-7-deazaguanosine).</text>
</comment>